<gene>
    <name evidence="4" type="ORF">SAMN04244560_01037</name>
</gene>
<proteinExistence type="predicted"/>
<evidence type="ECO:0000313" key="5">
    <source>
        <dbReference type="Proteomes" id="UP000183404"/>
    </source>
</evidence>
<evidence type="ECO:0000313" key="4">
    <source>
        <dbReference type="EMBL" id="SDF65883.1"/>
    </source>
</evidence>
<evidence type="ECO:0000256" key="2">
    <source>
        <dbReference type="SAM" id="Phobius"/>
    </source>
</evidence>
<dbReference type="GO" id="GO:0005524">
    <property type="term" value="F:ATP binding"/>
    <property type="evidence" value="ECO:0007669"/>
    <property type="project" value="InterPro"/>
</dbReference>
<dbReference type="GO" id="GO:0016787">
    <property type="term" value="F:hydrolase activity"/>
    <property type="evidence" value="ECO:0007669"/>
    <property type="project" value="InterPro"/>
</dbReference>
<feature type="domain" description="Helicase ATP-binding" evidence="3">
    <location>
        <begin position="56"/>
        <end position="250"/>
    </location>
</feature>
<keyword evidence="2" id="KW-1133">Transmembrane helix</keyword>
<dbReference type="InterPro" id="IPR006935">
    <property type="entry name" value="Helicase/UvrB_N"/>
</dbReference>
<feature type="coiled-coil region" evidence="1">
    <location>
        <begin position="258"/>
        <end position="285"/>
    </location>
</feature>
<dbReference type="EMBL" id="FNBS01000019">
    <property type="protein sequence ID" value="SDF65883.1"/>
    <property type="molecule type" value="Genomic_DNA"/>
</dbReference>
<dbReference type="GO" id="GO:0003677">
    <property type="term" value="F:DNA binding"/>
    <property type="evidence" value="ECO:0007669"/>
    <property type="project" value="InterPro"/>
</dbReference>
<name>A0A1G7MVS4_THETY</name>
<dbReference type="SUPFAM" id="SSF52540">
    <property type="entry name" value="P-loop containing nucleoside triphosphate hydrolases"/>
    <property type="match status" value="2"/>
</dbReference>
<feature type="transmembrane region" description="Helical" evidence="2">
    <location>
        <begin position="65"/>
        <end position="87"/>
    </location>
</feature>
<dbReference type="AlphaFoldDB" id="A0A1G7MVS4"/>
<keyword evidence="2" id="KW-0812">Transmembrane</keyword>
<accession>A0A1G7MVS4</accession>
<sequence length="876" mass="104676">MPERQRLSQEYDVLSKMGYLKKDIPKYIEENLNPRFKLRTYQIEAITRFIHYFEEYYNRKRPTQLLFNMATGSGKTLLMAANILYLYNKGYRNFLFFVNSTNIIEKTRDNFLNPLSSKYLFNEKIKFNDKEIHIREVSNFDESNEYDINIIFTTIQGLHTQLNLFRENSITLEDFKDKKIVLISDEAHHINAWTRSRLNKEEEEIKNTWEYTVMQILNSNLENILLEYTATIDMDDPNIYEKYLDKIIFEYDLKQFRIDGYSKEVKVLQADLENWERMLQAVILNQYRRKIAEKNGIRLKPVILFKSKSIKESEENYKLFREKMENLNKTDIEKIASNTNGTVMEKVFQYLKDEEISYDNFITELKEDFSEEKCILLDSENIDKEKQIKLNTLEDENNEIRAIFAVRMLDEGWDVLNLFDIVRLYDTRDGRWTRDNKYLPGSTTIAEKQLIGRGARYYPFKINENDDPFRRKFDNQTDNPLKILEELYYHSKYNPQYINELTTTLKEYGIMPYEEKEIKLKVKPQIKETDFWKNGFIFVNTKVKADRRGIKTIDDIEIKRTYKYRLSTGFLREDTILEEMNSNKSPDTTPKTFNLGDFGELIIRKAMAKLDFYKFNNLKKYFPDLTSSKEFIESLKKISVDITISREKLNNLTPDDILKVCLDVLVQLKDEILKGYIEYKGTKIFVPVEIKEIVKDKSLKINVGEYGDQEYGIPMSNPKHSELQLNLSNKEWYIYDENYGTYEEKSFIKFIDGVIEDLKKNYSEIYLLRNANLFKIYRFSDGKAMEPDFVLFLKREDSDKIEQYQLFIEAKGEHLIKRDQWKEDFLKEIESEYQIKPMLFGENKKYIIVGLPFYNENKKVKFIEAFKEKLKLSNDT</sequence>
<protein>
    <submittedName>
        <fullName evidence="4">Type III restriction enzyme</fullName>
    </submittedName>
</protein>
<dbReference type="CDD" id="cd18785">
    <property type="entry name" value="SF2_C"/>
    <property type="match status" value="1"/>
</dbReference>
<dbReference type="RefSeq" id="WP_074592452.1">
    <property type="nucleotide sequence ID" value="NZ_FNBS01000019.1"/>
</dbReference>
<dbReference type="InterPro" id="IPR027417">
    <property type="entry name" value="P-loop_NTPase"/>
</dbReference>
<dbReference type="SMART" id="SM00487">
    <property type="entry name" value="DEXDc"/>
    <property type="match status" value="1"/>
</dbReference>
<dbReference type="PROSITE" id="PS51192">
    <property type="entry name" value="HELICASE_ATP_BIND_1"/>
    <property type="match status" value="1"/>
</dbReference>
<dbReference type="PANTHER" id="PTHR47396">
    <property type="entry name" value="TYPE I RESTRICTION ENZYME ECOKI R PROTEIN"/>
    <property type="match status" value="1"/>
</dbReference>
<organism evidence="4 5">
    <name type="scientific">Thermoanaerobacter thermohydrosulfuricus</name>
    <name type="common">Clostridium thermohydrosulfuricum</name>
    <dbReference type="NCBI Taxonomy" id="1516"/>
    <lineage>
        <taxon>Bacteria</taxon>
        <taxon>Bacillati</taxon>
        <taxon>Bacillota</taxon>
        <taxon>Clostridia</taxon>
        <taxon>Thermoanaerobacterales</taxon>
        <taxon>Thermoanaerobacteraceae</taxon>
        <taxon>Thermoanaerobacter</taxon>
    </lineage>
</organism>
<keyword evidence="2" id="KW-0472">Membrane</keyword>
<reference evidence="4 5" key="1">
    <citation type="submission" date="2016-10" db="EMBL/GenBank/DDBJ databases">
        <authorList>
            <person name="de Groot N.N."/>
        </authorList>
    </citation>
    <scope>NUCLEOTIDE SEQUENCE [LARGE SCALE GENOMIC DNA]</scope>
    <source>
        <strain evidence="4 5">DSM 569</strain>
    </source>
</reference>
<evidence type="ECO:0000256" key="1">
    <source>
        <dbReference type="SAM" id="Coils"/>
    </source>
</evidence>
<dbReference type="InterPro" id="IPR014001">
    <property type="entry name" value="Helicase_ATP-bd"/>
</dbReference>
<evidence type="ECO:0000259" key="3">
    <source>
        <dbReference type="PROSITE" id="PS51192"/>
    </source>
</evidence>
<keyword evidence="1" id="KW-0175">Coiled coil</keyword>
<dbReference type="PANTHER" id="PTHR47396:SF1">
    <property type="entry name" value="ATP-DEPENDENT HELICASE IRC3-RELATED"/>
    <property type="match status" value="1"/>
</dbReference>
<dbReference type="Pfam" id="PF04851">
    <property type="entry name" value="ResIII"/>
    <property type="match status" value="1"/>
</dbReference>
<dbReference type="Proteomes" id="UP000183404">
    <property type="component" value="Unassembled WGS sequence"/>
</dbReference>
<dbReference type="Gene3D" id="3.40.50.300">
    <property type="entry name" value="P-loop containing nucleotide triphosphate hydrolases"/>
    <property type="match status" value="2"/>
</dbReference>
<dbReference type="GO" id="GO:0005829">
    <property type="term" value="C:cytosol"/>
    <property type="evidence" value="ECO:0007669"/>
    <property type="project" value="TreeGrafter"/>
</dbReference>
<dbReference type="InterPro" id="IPR050742">
    <property type="entry name" value="Helicase_Restrict-Modif_Enz"/>
</dbReference>